<feature type="domain" description="ERV/ALR sulfhydryl oxidase" evidence="8">
    <location>
        <begin position="71"/>
        <end position="171"/>
    </location>
</feature>
<dbReference type="GO" id="GO:0050660">
    <property type="term" value="F:flavin adenine dinucleotide binding"/>
    <property type="evidence" value="ECO:0007669"/>
    <property type="project" value="TreeGrafter"/>
</dbReference>
<evidence type="ECO:0000256" key="7">
    <source>
        <dbReference type="SAM" id="SignalP"/>
    </source>
</evidence>
<dbReference type="SUPFAM" id="SSF69000">
    <property type="entry name" value="FAD-dependent thiol oxidase"/>
    <property type="match status" value="1"/>
</dbReference>
<evidence type="ECO:0000256" key="5">
    <source>
        <dbReference type="ARBA" id="ARBA00023157"/>
    </source>
</evidence>
<dbReference type="Gene3D" id="1.20.120.310">
    <property type="entry name" value="ERV/ALR sulfhydryl oxidase domain"/>
    <property type="match status" value="1"/>
</dbReference>
<evidence type="ECO:0000256" key="2">
    <source>
        <dbReference type="ARBA" id="ARBA00022630"/>
    </source>
</evidence>
<dbReference type="PANTHER" id="PTHR12645">
    <property type="entry name" value="ALR/ERV"/>
    <property type="match status" value="1"/>
</dbReference>
<dbReference type="InterPro" id="IPR036774">
    <property type="entry name" value="ERV/ALR_sulphydryl_oxid_sf"/>
</dbReference>
<evidence type="ECO:0000259" key="8">
    <source>
        <dbReference type="PROSITE" id="PS51324"/>
    </source>
</evidence>
<evidence type="ECO:0000256" key="1">
    <source>
        <dbReference type="ARBA" id="ARBA00001974"/>
    </source>
</evidence>
<dbReference type="GO" id="GO:0016971">
    <property type="term" value="F:flavin-dependent sulfhydryl oxidase activity"/>
    <property type="evidence" value="ECO:0007669"/>
    <property type="project" value="InterPro"/>
</dbReference>
<dbReference type="InterPro" id="IPR017905">
    <property type="entry name" value="ERV/ALR_sulphydryl_oxidase"/>
</dbReference>
<gene>
    <name evidence="9" type="ORF">BJ508DRAFT_235824</name>
</gene>
<organism evidence="9 10">
    <name type="scientific">Ascobolus immersus RN42</name>
    <dbReference type="NCBI Taxonomy" id="1160509"/>
    <lineage>
        <taxon>Eukaryota</taxon>
        <taxon>Fungi</taxon>
        <taxon>Dikarya</taxon>
        <taxon>Ascomycota</taxon>
        <taxon>Pezizomycotina</taxon>
        <taxon>Pezizomycetes</taxon>
        <taxon>Pezizales</taxon>
        <taxon>Ascobolaceae</taxon>
        <taxon>Ascobolus</taxon>
    </lineage>
</organism>
<dbReference type="PROSITE" id="PS51324">
    <property type="entry name" value="ERV_ALR"/>
    <property type="match status" value="1"/>
</dbReference>
<dbReference type="GO" id="GO:0005739">
    <property type="term" value="C:mitochondrion"/>
    <property type="evidence" value="ECO:0007669"/>
    <property type="project" value="TreeGrafter"/>
</dbReference>
<protein>
    <recommendedName>
        <fullName evidence="6">Sulfhydryl oxidase</fullName>
        <ecNumber evidence="6">1.8.3.2</ecNumber>
    </recommendedName>
</protein>
<dbReference type="EMBL" id="ML119656">
    <property type="protein sequence ID" value="RPA84994.1"/>
    <property type="molecule type" value="Genomic_DNA"/>
</dbReference>
<dbReference type="STRING" id="1160509.A0A3N4ITR0"/>
<evidence type="ECO:0000313" key="10">
    <source>
        <dbReference type="Proteomes" id="UP000275078"/>
    </source>
</evidence>
<feature type="signal peptide" evidence="7">
    <location>
        <begin position="1"/>
        <end position="28"/>
    </location>
</feature>
<dbReference type="Proteomes" id="UP000275078">
    <property type="component" value="Unassembled WGS sequence"/>
</dbReference>
<comment type="cofactor">
    <cofactor evidence="1 6">
        <name>FAD</name>
        <dbReference type="ChEBI" id="CHEBI:57692"/>
    </cofactor>
</comment>
<dbReference type="InterPro" id="IPR039799">
    <property type="entry name" value="ALR/ERV"/>
</dbReference>
<evidence type="ECO:0000313" key="9">
    <source>
        <dbReference type="EMBL" id="RPA84994.1"/>
    </source>
</evidence>
<keyword evidence="3 6" id="KW-0274">FAD</keyword>
<dbReference type="Pfam" id="PF04777">
    <property type="entry name" value="Evr1_Alr"/>
    <property type="match status" value="1"/>
</dbReference>
<keyword evidence="4 6" id="KW-0560">Oxidoreductase</keyword>
<dbReference type="PANTHER" id="PTHR12645:SF1">
    <property type="entry name" value="FAD-LINKED SULFHYDRYL OXIDASE ERV2"/>
    <property type="match status" value="1"/>
</dbReference>
<proteinExistence type="predicted"/>
<keyword evidence="5" id="KW-1015">Disulfide bond</keyword>
<evidence type="ECO:0000256" key="6">
    <source>
        <dbReference type="RuleBase" id="RU371123"/>
    </source>
</evidence>
<reference evidence="9 10" key="1">
    <citation type="journal article" date="2018" name="Nat. Ecol. Evol.">
        <title>Pezizomycetes genomes reveal the molecular basis of ectomycorrhizal truffle lifestyle.</title>
        <authorList>
            <person name="Murat C."/>
            <person name="Payen T."/>
            <person name="Noel B."/>
            <person name="Kuo A."/>
            <person name="Morin E."/>
            <person name="Chen J."/>
            <person name="Kohler A."/>
            <person name="Krizsan K."/>
            <person name="Balestrini R."/>
            <person name="Da Silva C."/>
            <person name="Montanini B."/>
            <person name="Hainaut M."/>
            <person name="Levati E."/>
            <person name="Barry K.W."/>
            <person name="Belfiori B."/>
            <person name="Cichocki N."/>
            <person name="Clum A."/>
            <person name="Dockter R.B."/>
            <person name="Fauchery L."/>
            <person name="Guy J."/>
            <person name="Iotti M."/>
            <person name="Le Tacon F."/>
            <person name="Lindquist E.A."/>
            <person name="Lipzen A."/>
            <person name="Malagnac F."/>
            <person name="Mello A."/>
            <person name="Molinier V."/>
            <person name="Miyauchi S."/>
            <person name="Poulain J."/>
            <person name="Riccioni C."/>
            <person name="Rubini A."/>
            <person name="Sitrit Y."/>
            <person name="Splivallo R."/>
            <person name="Traeger S."/>
            <person name="Wang M."/>
            <person name="Zifcakova L."/>
            <person name="Wipf D."/>
            <person name="Zambonelli A."/>
            <person name="Paolocci F."/>
            <person name="Nowrousian M."/>
            <person name="Ottonello S."/>
            <person name="Baldrian P."/>
            <person name="Spatafora J.W."/>
            <person name="Henrissat B."/>
            <person name="Nagy L.G."/>
            <person name="Aury J.M."/>
            <person name="Wincker P."/>
            <person name="Grigoriev I.V."/>
            <person name="Bonfante P."/>
            <person name="Martin F.M."/>
        </authorList>
    </citation>
    <scope>NUCLEOTIDE SEQUENCE [LARGE SCALE GENOMIC DNA]</scope>
    <source>
        <strain evidence="9 10">RN42</strain>
    </source>
</reference>
<keyword evidence="7" id="KW-0732">Signal</keyword>
<keyword evidence="2 6" id="KW-0285">Flavoprotein</keyword>
<dbReference type="FunFam" id="1.20.120.310:FF:000002">
    <property type="entry name" value="Sulfhydryl oxidase"/>
    <property type="match status" value="1"/>
</dbReference>
<evidence type="ECO:0000256" key="4">
    <source>
        <dbReference type="ARBA" id="ARBA00023002"/>
    </source>
</evidence>
<accession>A0A3N4ITR0</accession>
<evidence type="ECO:0000256" key="3">
    <source>
        <dbReference type="ARBA" id="ARBA00022827"/>
    </source>
</evidence>
<keyword evidence="10" id="KW-1185">Reference proteome</keyword>
<sequence length="242" mass="26575">MRHKSAALASVVLLFLLYTLFHFPSSSPATLQNPATSKPYAPSSFTPPAIDLSEMDPGLLTGGSIMPHLGNETLKAQLGHSSWHLLHTLLSRYPKRPTPSDRESLRTFLHLFARLYPCGECGQHFTELLKKYPPQTSSREAASMWGCAVHNRVNERLGKEQFDCRGVVDKYKCGCDDAEEEDAKAELAAGAGGKKVVEGGKEKDVLKGREPVKAKEVGKEEEVRNILDEFGPVQEEGKSRGG</sequence>
<dbReference type="AlphaFoldDB" id="A0A3N4ITR0"/>
<dbReference type="EC" id="1.8.3.2" evidence="6"/>
<comment type="catalytic activity">
    <reaction evidence="6">
        <text>2 R'C(R)SH + O2 = R'C(R)S-S(R)CR' + H2O2</text>
        <dbReference type="Rhea" id="RHEA:17357"/>
        <dbReference type="ChEBI" id="CHEBI:15379"/>
        <dbReference type="ChEBI" id="CHEBI:16240"/>
        <dbReference type="ChEBI" id="CHEBI:16520"/>
        <dbReference type="ChEBI" id="CHEBI:17412"/>
        <dbReference type="EC" id="1.8.3.2"/>
    </reaction>
</comment>
<feature type="chain" id="PRO_5018204498" description="Sulfhydryl oxidase" evidence="7">
    <location>
        <begin position="29"/>
        <end position="242"/>
    </location>
</feature>
<name>A0A3N4ITR0_ASCIM</name>
<dbReference type="OrthoDB" id="59470at2759"/>